<dbReference type="Pfam" id="PF00106">
    <property type="entry name" value="adh_short"/>
    <property type="match status" value="1"/>
</dbReference>
<evidence type="ECO:0000256" key="3">
    <source>
        <dbReference type="RuleBase" id="RU000363"/>
    </source>
</evidence>
<dbReference type="Proteomes" id="UP000240971">
    <property type="component" value="Unassembled WGS sequence"/>
</dbReference>
<gene>
    <name evidence="4" type="ORF">CLV51_1011688</name>
</gene>
<protein>
    <submittedName>
        <fullName evidence="4">Putative oxidoreductase</fullName>
    </submittedName>
</protein>
<evidence type="ECO:0000313" key="4">
    <source>
        <dbReference type="EMBL" id="PSL50343.1"/>
    </source>
</evidence>
<dbReference type="RefSeq" id="WP_106527494.1">
    <property type="nucleotide sequence ID" value="NZ_PYAW01000001.1"/>
</dbReference>
<dbReference type="PRINTS" id="PR00081">
    <property type="entry name" value="GDHRDH"/>
</dbReference>
<dbReference type="PANTHER" id="PTHR44196:SF1">
    <property type="entry name" value="DEHYDROGENASE_REDUCTASE SDR FAMILY MEMBER 7B"/>
    <property type="match status" value="1"/>
</dbReference>
<dbReference type="GO" id="GO:0016491">
    <property type="term" value="F:oxidoreductase activity"/>
    <property type="evidence" value="ECO:0007669"/>
    <property type="project" value="UniProtKB-KW"/>
</dbReference>
<evidence type="ECO:0000313" key="5">
    <source>
        <dbReference type="Proteomes" id="UP000240971"/>
    </source>
</evidence>
<dbReference type="GO" id="GO:0016020">
    <property type="term" value="C:membrane"/>
    <property type="evidence" value="ECO:0007669"/>
    <property type="project" value="TreeGrafter"/>
</dbReference>
<dbReference type="OrthoDB" id="9810734at2"/>
<dbReference type="InterPro" id="IPR036291">
    <property type="entry name" value="NAD(P)-bd_dom_sf"/>
</dbReference>
<dbReference type="EMBL" id="PYAW01000001">
    <property type="protein sequence ID" value="PSL50343.1"/>
    <property type="molecule type" value="Genomic_DNA"/>
</dbReference>
<accession>A0A2P8HVS8</accession>
<keyword evidence="5" id="KW-1185">Reference proteome</keyword>
<dbReference type="InterPro" id="IPR002347">
    <property type="entry name" value="SDR_fam"/>
</dbReference>
<dbReference type="PANTHER" id="PTHR44196">
    <property type="entry name" value="DEHYDROGENASE/REDUCTASE SDR FAMILY MEMBER 7B"/>
    <property type="match status" value="1"/>
</dbReference>
<evidence type="ECO:0000256" key="1">
    <source>
        <dbReference type="ARBA" id="ARBA00006484"/>
    </source>
</evidence>
<reference evidence="4 5" key="1">
    <citation type="submission" date="2018-03" db="EMBL/GenBank/DDBJ databases">
        <title>Genomic Encyclopedia of Archaeal and Bacterial Type Strains, Phase II (KMG-II): from individual species to whole genera.</title>
        <authorList>
            <person name="Goeker M."/>
        </authorList>
    </citation>
    <scope>NUCLEOTIDE SEQUENCE [LARGE SCALE GENOMIC DNA]</scope>
    <source>
        <strain evidence="4 5">DSM 24859</strain>
    </source>
</reference>
<comment type="similarity">
    <text evidence="1 3">Belongs to the short-chain dehydrogenases/reductases (SDR) family.</text>
</comment>
<dbReference type="SUPFAM" id="SSF51735">
    <property type="entry name" value="NAD(P)-binding Rossmann-fold domains"/>
    <property type="match status" value="1"/>
</dbReference>
<dbReference type="PRINTS" id="PR00080">
    <property type="entry name" value="SDRFAMILY"/>
</dbReference>
<organism evidence="4 5">
    <name type="scientific">Chitinophaga niastensis</name>
    <dbReference type="NCBI Taxonomy" id="536980"/>
    <lineage>
        <taxon>Bacteria</taxon>
        <taxon>Pseudomonadati</taxon>
        <taxon>Bacteroidota</taxon>
        <taxon>Chitinophagia</taxon>
        <taxon>Chitinophagales</taxon>
        <taxon>Chitinophagaceae</taxon>
        <taxon>Chitinophaga</taxon>
    </lineage>
</organism>
<dbReference type="Gene3D" id="3.40.50.720">
    <property type="entry name" value="NAD(P)-binding Rossmann-like Domain"/>
    <property type="match status" value="1"/>
</dbReference>
<dbReference type="AlphaFoldDB" id="A0A2P8HVS8"/>
<keyword evidence="2" id="KW-0560">Oxidoreductase</keyword>
<comment type="caution">
    <text evidence="4">The sequence shown here is derived from an EMBL/GenBank/DDBJ whole genome shotgun (WGS) entry which is preliminary data.</text>
</comment>
<sequence length="243" mass="26664">MKITGNKILITGGASGIGLGLTERFIRENNTVIICGRRESALQEVVDKFPAVITRVCDLSVEAERIELFNWVSDNHSDLNVLVNNAGIQQWMTIADTDFFQRAKVEITTNIEAPIHLTSLFINLKSLNTIINVTSGLSFVPFTKVPVYSATKAFFHSFTLSAQHLLKSKNIEVIEMVPPALNTDLGGIGLHDAAPPVSDFIASVFQQLKEGKSQLTFGFSEAMVKASPEDLKNAFNRLNVNQG</sequence>
<name>A0A2P8HVS8_CHINA</name>
<evidence type="ECO:0000256" key="2">
    <source>
        <dbReference type="ARBA" id="ARBA00023002"/>
    </source>
</evidence>
<proteinExistence type="inferred from homology"/>